<accession>A0ACC1MRW9</accession>
<dbReference type="Proteomes" id="UP001143910">
    <property type="component" value="Unassembled WGS sequence"/>
</dbReference>
<name>A0ACC1MRW9_9HYPO</name>
<protein>
    <submittedName>
        <fullName evidence="1">Uncharacterized protein</fullName>
    </submittedName>
</protein>
<reference evidence="1" key="1">
    <citation type="submission" date="2022-08" db="EMBL/GenBank/DDBJ databases">
        <title>Genome Sequence of Lecanicillium fungicola.</title>
        <authorList>
            <person name="Buettner E."/>
        </authorList>
    </citation>
    <scope>NUCLEOTIDE SEQUENCE</scope>
    <source>
        <strain evidence="1">Babe33</strain>
    </source>
</reference>
<sequence>MAPATQVELSPPPGDAVSALVFSPESSSKLLVSSWDKNVYHYDLTNGAVDAKLVNTYEHRAPVLDVCFGADDDEAYTAGMDWAVNRYSIRPVTLL</sequence>
<gene>
    <name evidence="1" type="ORF">NQ176_g8757</name>
</gene>
<organism evidence="1 2">
    <name type="scientific">Zarea fungicola</name>
    <dbReference type="NCBI Taxonomy" id="93591"/>
    <lineage>
        <taxon>Eukaryota</taxon>
        <taxon>Fungi</taxon>
        <taxon>Dikarya</taxon>
        <taxon>Ascomycota</taxon>
        <taxon>Pezizomycotina</taxon>
        <taxon>Sordariomycetes</taxon>
        <taxon>Hypocreomycetidae</taxon>
        <taxon>Hypocreales</taxon>
        <taxon>Cordycipitaceae</taxon>
        <taxon>Zarea</taxon>
    </lineage>
</organism>
<evidence type="ECO:0000313" key="2">
    <source>
        <dbReference type="Proteomes" id="UP001143910"/>
    </source>
</evidence>
<keyword evidence="2" id="KW-1185">Reference proteome</keyword>
<dbReference type="EMBL" id="JANJQO010001785">
    <property type="protein sequence ID" value="KAJ2969263.1"/>
    <property type="molecule type" value="Genomic_DNA"/>
</dbReference>
<proteinExistence type="predicted"/>
<evidence type="ECO:0000313" key="1">
    <source>
        <dbReference type="EMBL" id="KAJ2969263.1"/>
    </source>
</evidence>
<comment type="caution">
    <text evidence="1">The sequence shown here is derived from an EMBL/GenBank/DDBJ whole genome shotgun (WGS) entry which is preliminary data.</text>
</comment>